<name>A0A0B0MK67_GOSAR</name>
<proteinExistence type="predicted"/>
<protein>
    <submittedName>
        <fullName evidence="1">Uncharacterized protein</fullName>
    </submittedName>
</protein>
<dbReference type="EMBL" id="JRRC01275970">
    <property type="protein sequence ID" value="KHG02563.1"/>
    <property type="molecule type" value="Genomic_DNA"/>
</dbReference>
<organism evidence="1 2">
    <name type="scientific">Gossypium arboreum</name>
    <name type="common">Tree cotton</name>
    <name type="synonym">Gossypium nanking</name>
    <dbReference type="NCBI Taxonomy" id="29729"/>
    <lineage>
        <taxon>Eukaryota</taxon>
        <taxon>Viridiplantae</taxon>
        <taxon>Streptophyta</taxon>
        <taxon>Embryophyta</taxon>
        <taxon>Tracheophyta</taxon>
        <taxon>Spermatophyta</taxon>
        <taxon>Magnoliopsida</taxon>
        <taxon>eudicotyledons</taxon>
        <taxon>Gunneridae</taxon>
        <taxon>Pentapetalae</taxon>
        <taxon>rosids</taxon>
        <taxon>malvids</taxon>
        <taxon>Malvales</taxon>
        <taxon>Malvaceae</taxon>
        <taxon>Malvoideae</taxon>
        <taxon>Gossypium</taxon>
    </lineage>
</organism>
<keyword evidence="2" id="KW-1185">Reference proteome</keyword>
<evidence type="ECO:0000313" key="2">
    <source>
        <dbReference type="Proteomes" id="UP000032142"/>
    </source>
</evidence>
<accession>A0A0B0MK67</accession>
<sequence length="74" mass="8486">MRFPGHPLVFQMVQRTVRGCVREMMRYDHVERVQASTYRQASLSIKVRQRHVQTSIGLLGIVNLNILSMACIGT</sequence>
<evidence type="ECO:0000313" key="1">
    <source>
        <dbReference type="EMBL" id="KHG02563.1"/>
    </source>
</evidence>
<reference evidence="2" key="1">
    <citation type="submission" date="2014-09" db="EMBL/GenBank/DDBJ databases">
        <authorList>
            <person name="Mudge J."/>
            <person name="Ramaraj T."/>
            <person name="Lindquist I.E."/>
            <person name="Bharti A.K."/>
            <person name="Sundararajan A."/>
            <person name="Cameron C.T."/>
            <person name="Woodward J.E."/>
            <person name="May G.D."/>
            <person name="Brubaker C."/>
            <person name="Broadhvest J."/>
            <person name="Wilkins T.A."/>
        </authorList>
    </citation>
    <scope>NUCLEOTIDE SEQUENCE</scope>
    <source>
        <strain evidence="2">cv. AKA8401</strain>
    </source>
</reference>
<comment type="caution">
    <text evidence="1">The sequence shown here is derived from an EMBL/GenBank/DDBJ whole genome shotgun (WGS) entry which is preliminary data.</text>
</comment>
<gene>
    <name evidence="1" type="ORF">F383_24734</name>
</gene>
<dbReference type="Proteomes" id="UP000032142">
    <property type="component" value="Unassembled WGS sequence"/>
</dbReference>
<dbReference type="AlphaFoldDB" id="A0A0B0MK67"/>